<dbReference type="InterPro" id="IPR019236">
    <property type="entry name" value="APP1_cat"/>
</dbReference>
<sequence length="407" mass="44330">MNAATRRSPTSPAPQEDTVPSTLDLLTALIDGSTSRSEEREVLDILRSAPAAELDEAMEKLDTVELFDSVDNRLIGRDHRDDLVQLLAYERRDDLGLHAQASIIRGMQEGHTDEVMEAAIRDILLSHAGNDLSHLKNTINLAKGRHDLEGLVFSDVDDEGIREEILAHFAASSSLDGERQAKALSDIDDTALGKIHEDRYPKGSVIPGVLEFYEALDLGPRDEPISRGDLTFVTARPSDALGLMKGHSRETLTKAGLADMSIMTGSIFNLATHDSMAAKKVENIDHYAKLYPEYDLVFIGDSGQGDIAVGEAIVEAHGDVVRAVFIHDVVAMAPAERERLAAKNIWVIDTYVGAAAKARELGLVSPAGVERVLAETNRLLDEMAWETPEQEQTIRSLVQRDAAAAGL</sequence>
<dbReference type="PANTHER" id="PTHR40861">
    <property type="entry name" value="DUF2183 DOMAIN-CONTAINING PROTEIN"/>
    <property type="match status" value="1"/>
</dbReference>
<evidence type="ECO:0000259" key="1">
    <source>
        <dbReference type="Pfam" id="PF09949"/>
    </source>
</evidence>
<evidence type="ECO:0000313" key="2">
    <source>
        <dbReference type="EMBL" id="RHW46540.1"/>
    </source>
</evidence>
<dbReference type="GO" id="GO:0008195">
    <property type="term" value="F:phosphatidate phosphatase activity"/>
    <property type="evidence" value="ECO:0007669"/>
    <property type="project" value="InterPro"/>
</dbReference>
<protein>
    <submittedName>
        <fullName evidence="2">DUF2183 domain-containing protein</fullName>
    </submittedName>
</protein>
<dbReference type="AlphaFoldDB" id="A0A417Z7D3"/>
<accession>A0A417Z7D3</accession>
<feature type="domain" description="Phosphatidate phosphatase APP1 catalytic" evidence="1">
    <location>
        <begin position="202"/>
        <end position="327"/>
    </location>
</feature>
<dbReference type="Pfam" id="PF09949">
    <property type="entry name" value="APP1_cat"/>
    <property type="match status" value="1"/>
</dbReference>
<gene>
    <name evidence="2" type="ORF">D1832_04620</name>
</gene>
<evidence type="ECO:0000313" key="3">
    <source>
        <dbReference type="Proteomes" id="UP000285376"/>
    </source>
</evidence>
<name>A0A417Z7D3_9MICO</name>
<reference evidence="2 3" key="1">
    <citation type="submission" date="2018-08" db="EMBL/GenBank/DDBJ databases">
        <title>Whole genome sequence analysis of Dermacoccus abyssi bacteria isolated from Deep Mariana trench Micromonospora spp reveals genes involved in the environmental adaptation and production of secondary metabolites.</title>
        <authorList>
            <person name="Abdel-Mageed W.M."/>
            <person name="Lehri B."/>
            <person name="Nouioui I."/>
            <person name="Goodfellow I."/>
            <person name="Jaspars M."/>
            <person name="Karlyshev A."/>
        </authorList>
    </citation>
    <scope>NUCLEOTIDE SEQUENCE [LARGE SCALE GENOMIC DNA]</scope>
    <source>
        <strain evidence="2 3">MT1.1</strain>
    </source>
</reference>
<proteinExistence type="predicted"/>
<dbReference type="Proteomes" id="UP000285376">
    <property type="component" value="Unassembled WGS sequence"/>
</dbReference>
<dbReference type="EMBL" id="QWLM01000004">
    <property type="protein sequence ID" value="RHW46540.1"/>
    <property type="molecule type" value="Genomic_DNA"/>
</dbReference>
<organism evidence="2 3">
    <name type="scientific">Dermacoccus abyssi</name>
    <dbReference type="NCBI Taxonomy" id="322596"/>
    <lineage>
        <taxon>Bacteria</taxon>
        <taxon>Bacillati</taxon>
        <taxon>Actinomycetota</taxon>
        <taxon>Actinomycetes</taxon>
        <taxon>Micrococcales</taxon>
        <taxon>Dermacoccaceae</taxon>
        <taxon>Dermacoccus</taxon>
    </lineage>
</organism>
<comment type="caution">
    <text evidence="2">The sequence shown here is derived from an EMBL/GenBank/DDBJ whole genome shotgun (WGS) entry which is preliminary data.</text>
</comment>
<dbReference type="PANTHER" id="PTHR40861:SF1">
    <property type="entry name" value="PHOSPHATIDATE PHOSPHATASE APP1 CATALYTIC DOMAIN-CONTAINING PROTEIN"/>
    <property type="match status" value="1"/>
</dbReference>